<dbReference type="Proteomes" id="UP000499080">
    <property type="component" value="Unassembled WGS sequence"/>
</dbReference>
<dbReference type="EMBL" id="BGPR01106325">
    <property type="protein sequence ID" value="GBM76003.1"/>
    <property type="molecule type" value="Genomic_DNA"/>
</dbReference>
<evidence type="ECO:0000313" key="3">
    <source>
        <dbReference type="EMBL" id="GBM76003.1"/>
    </source>
</evidence>
<dbReference type="OrthoDB" id="6429476at2759"/>
<dbReference type="InterPro" id="IPR043128">
    <property type="entry name" value="Rev_trsase/Diguanyl_cyclase"/>
</dbReference>
<dbReference type="Gene3D" id="3.10.10.10">
    <property type="entry name" value="HIV Type 1 Reverse Transcriptase, subunit A, domain 1"/>
    <property type="match status" value="1"/>
</dbReference>
<dbReference type="InterPro" id="IPR000477">
    <property type="entry name" value="RT_dom"/>
</dbReference>
<accession>A0A4Y2IE49</accession>
<evidence type="ECO:0000313" key="4">
    <source>
        <dbReference type="Proteomes" id="UP000499080"/>
    </source>
</evidence>
<name>A0A4Y2IE49_ARAVE</name>
<evidence type="ECO:0000313" key="2">
    <source>
        <dbReference type="EMBL" id="GBM75947.1"/>
    </source>
</evidence>
<dbReference type="PANTHER" id="PTHR24559:SF444">
    <property type="entry name" value="REVERSE TRANSCRIPTASE DOMAIN-CONTAINING PROTEIN"/>
    <property type="match status" value="1"/>
</dbReference>
<dbReference type="SUPFAM" id="SSF56672">
    <property type="entry name" value="DNA/RNA polymerases"/>
    <property type="match status" value="1"/>
</dbReference>
<proteinExistence type="predicted"/>
<dbReference type="PANTHER" id="PTHR24559">
    <property type="entry name" value="TRANSPOSON TY3-I GAG-POL POLYPROTEIN"/>
    <property type="match status" value="1"/>
</dbReference>
<dbReference type="AlphaFoldDB" id="A0A4Y2IE49"/>
<feature type="domain" description="Reverse transcriptase" evidence="1">
    <location>
        <begin position="20"/>
        <end position="90"/>
    </location>
</feature>
<evidence type="ECO:0000259" key="1">
    <source>
        <dbReference type="Pfam" id="PF00078"/>
    </source>
</evidence>
<dbReference type="Gene3D" id="3.30.70.270">
    <property type="match status" value="1"/>
</dbReference>
<dbReference type="Pfam" id="PF00078">
    <property type="entry name" value="RVT_1"/>
    <property type="match status" value="1"/>
</dbReference>
<protein>
    <submittedName>
        <fullName evidence="3">Retrovirus-related Pol polyprotein from transposon opus</fullName>
    </submittedName>
</protein>
<reference evidence="3 4" key="1">
    <citation type="journal article" date="2019" name="Sci. Rep.">
        <title>Orb-weaving spider Araneus ventricosus genome elucidates the spidroin gene catalogue.</title>
        <authorList>
            <person name="Kono N."/>
            <person name="Nakamura H."/>
            <person name="Ohtoshi R."/>
            <person name="Moran D.A.P."/>
            <person name="Shinohara A."/>
            <person name="Yoshida Y."/>
            <person name="Fujiwara M."/>
            <person name="Mori M."/>
            <person name="Tomita M."/>
            <person name="Arakawa K."/>
        </authorList>
    </citation>
    <scope>NUCLEOTIDE SEQUENCE [LARGE SCALE GENOMIC DNA]</scope>
</reference>
<gene>
    <name evidence="3" type="primary">pol_143</name>
    <name evidence="2" type="synonym">pol_2450</name>
    <name evidence="3" type="ORF">AVEN_214993_1</name>
    <name evidence="2" type="ORF">AVEN_32220_1</name>
</gene>
<organism evidence="3 4">
    <name type="scientific">Araneus ventricosus</name>
    <name type="common">Orbweaver spider</name>
    <name type="synonym">Epeira ventricosa</name>
    <dbReference type="NCBI Taxonomy" id="182803"/>
    <lineage>
        <taxon>Eukaryota</taxon>
        <taxon>Metazoa</taxon>
        <taxon>Ecdysozoa</taxon>
        <taxon>Arthropoda</taxon>
        <taxon>Chelicerata</taxon>
        <taxon>Arachnida</taxon>
        <taxon>Araneae</taxon>
        <taxon>Araneomorphae</taxon>
        <taxon>Entelegynae</taxon>
        <taxon>Araneoidea</taxon>
        <taxon>Araneidae</taxon>
        <taxon>Araneus</taxon>
    </lineage>
</organism>
<dbReference type="CDD" id="cd01647">
    <property type="entry name" value="RT_LTR"/>
    <property type="match status" value="1"/>
</dbReference>
<sequence length="125" mass="14337">MSQGIVRPSSSPWASPLHMVKKYNGEWRPCGDYRRLNAITIPDRYPVPHIQDCTQIFFNETIFSTLDLMRAYHQIPVNPADIPKTAITTPFGLFEFLLNELFLCPLACVTPVKLFNAIYIKFCLT</sequence>
<keyword evidence="4" id="KW-1185">Reference proteome</keyword>
<dbReference type="InterPro" id="IPR043502">
    <property type="entry name" value="DNA/RNA_pol_sf"/>
</dbReference>
<dbReference type="InterPro" id="IPR053134">
    <property type="entry name" value="RNA-dir_DNA_polymerase"/>
</dbReference>
<dbReference type="GO" id="GO:0071897">
    <property type="term" value="P:DNA biosynthetic process"/>
    <property type="evidence" value="ECO:0007669"/>
    <property type="project" value="UniProtKB-ARBA"/>
</dbReference>
<comment type="caution">
    <text evidence="3">The sequence shown here is derived from an EMBL/GenBank/DDBJ whole genome shotgun (WGS) entry which is preliminary data.</text>
</comment>
<dbReference type="EMBL" id="BGPR01106312">
    <property type="protein sequence ID" value="GBM75947.1"/>
    <property type="molecule type" value="Genomic_DNA"/>
</dbReference>